<reference evidence="1" key="2">
    <citation type="journal article" date="2015" name="Data Brief">
        <title>Shoot transcriptome of the giant reed, Arundo donax.</title>
        <authorList>
            <person name="Barrero R.A."/>
            <person name="Guerrero F.D."/>
            <person name="Moolhuijzen P."/>
            <person name="Goolsby J.A."/>
            <person name="Tidwell J."/>
            <person name="Bellgard S.E."/>
            <person name="Bellgard M.I."/>
        </authorList>
    </citation>
    <scope>NUCLEOTIDE SEQUENCE</scope>
    <source>
        <tissue evidence="1">Shoot tissue taken approximately 20 cm above the soil surface</tissue>
    </source>
</reference>
<proteinExistence type="predicted"/>
<protein>
    <submittedName>
        <fullName evidence="1">Uncharacterized protein</fullName>
    </submittedName>
</protein>
<reference evidence="1" key="1">
    <citation type="submission" date="2014-09" db="EMBL/GenBank/DDBJ databases">
        <authorList>
            <person name="Magalhaes I.L.F."/>
            <person name="Oliveira U."/>
            <person name="Santos F.R."/>
            <person name="Vidigal T.H.D.A."/>
            <person name="Brescovit A.D."/>
            <person name="Santos A.J."/>
        </authorList>
    </citation>
    <scope>NUCLEOTIDE SEQUENCE</scope>
    <source>
        <tissue evidence="1">Shoot tissue taken approximately 20 cm above the soil surface</tissue>
    </source>
</reference>
<dbReference type="AlphaFoldDB" id="A0A0A9AD35"/>
<dbReference type="EMBL" id="GBRH01248346">
    <property type="protein sequence ID" value="JAD49549.1"/>
    <property type="molecule type" value="Transcribed_RNA"/>
</dbReference>
<evidence type="ECO:0000313" key="1">
    <source>
        <dbReference type="EMBL" id="JAD49549.1"/>
    </source>
</evidence>
<accession>A0A0A9AD35</accession>
<sequence>MNNKKILACRKHGKSYAVLNLEPTMISSCNHPGRTLRSLHLKSTLRI</sequence>
<name>A0A0A9AD35_ARUDO</name>
<organism evidence="1">
    <name type="scientific">Arundo donax</name>
    <name type="common">Giant reed</name>
    <name type="synonym">Donax arundinaceus</name>
    <dbReference type="NCBI Taxonomy" id="35708"/>
    <lineage>
        <taxon>Eukaryota</taxon>
        <taxon>Viridiplantae</taxon>
        <taxon>Streptophyta</taxon>
        <taxon>Embryophyta</taxon>
        <taxon>Tracheophyta</taxon>
        <taxon>Spermatophyta</taxon>
        <taxon>Magnoliopsida</taxon>
        <taxon>Liliopsida</taxon>
        <taxon>Poales</taxon>
        <taxon>Poaceae</taxon>
        <taxon>PACMAD clade</taxon>
        <taxon>Arundinoideae</taxon>
        <taxon>Arundineae</taxon>
        <taxon>Arundo</taxon>
    </lineage>
</organism>